<dbReference type="EMBL" id="ML213600">
    <property type="protein sequence ID" value="TFK39189.1"/>
    <property type="molecule type" value="Genomic_DNA"/>
</dbReference>
<evidence type="ECO:0000259" key="2">
    <source>
        <dbReference type="Pfam" id="PF20415"/>
    </source>
</evidence>
<proteinExistence type="predicted"/>
<dbReference type="Pfam" id="PF20415">
    <property type="entry name" value="DUF6699"/>
    <property type="match status" value="1"/>
</dbReference>
<gene>
    <name evidence="3" type="ORF">BDQ12DRAFT_604218</name>
</gene>
<keyword evidence="4" id="KW-1185">Reference proteome</keyword>
<dbReference type="Proteomes" id="UP000308652">
    <property type="component" value="Unassembled WGS sequence"/>
</dbReference>
<organism evidence="3 4">
    <name type="scientific">Crucibulum laeve</name>
    <dbReference type="NCBI Taxonomy" id="68775"/>
    <lineage>
        <taxon>Eukaryota</taxon>
        <taxon>Fungi</taxon>
        <taxon>Dikarya</taxon>
        <taxon>Basidiomycota</taxon>
        <taxon>Agaricomycotina</taxon>
        <taxon>Agaricomycetes</taxon>
        <taxon>Agaricomycetidae</taxon>
        <taxon>Agaricales</taxon>
        <taxon>Agaricineae</taxon>
        <taxon>Nidulariaceae</taxon>
        <taxon>Crucibulum</taxon>
    </lineage>
</organism>
<protein>
    <recommendedName>
        <fullName evidence="2">DUF6699 domain-containing protein</fullName>
    </recommendedName>
</protein>
<feature type="region of interest" description="Disordered" evidence="1">
    <location>
        <begin position="1"/>
        <end position="23"/>
    </location>
</feature>
<dbReference type="InterPro" id="IPR046522">
    <property type="entry name" value="DUF6699"/>
</dbReference>
<dbReference type="AlphaFoldDB" id="A0A5C3M1A1"/>
<evidence type="ECO:0000256" key="1">
    <source>
        <dbReference type="SAM" id="MobiDB-lite"/>
    </source>
</evidence>
<sequence length="224" mass="25101">MPGKHVRFSRDTRFQSPPTPALSFSSISPASSYAPLTPPVITNHYLPGPSPYTIGYAPVPKPPTIRVHPVLEYSSHQNVDFDILNHPSSITKNRRLLSSLVLSEPATSTPLRSIVITCPHLPWTITVYPQSGSHITVYDVLHEIYRSLHKSITSSDFASLPSDSARRASTRAYEKRYSRHRSSRHGDEEKRNGMLRVDFLMGMTRFAGLSPTGRGPDVWQLNIR</sequence>
<name>A0A5C3M1A1_9AGAR</name>
<feature type="domain" description="DUF6699" evidence="2">
    <location>
        <begin position="80"/>
        <end position="214"/>
    </location>
</feature>
<accession>A0A5C3M1A1</accession>
<dbReference type="OrthoDB" id="2783256at2759"/>
<evidence type="ECO:0000313" key="3">
    <source>
        <dbReference type="EMBL" id="TFK39189.1"/>
    </source>
</evidence>
<evidence type="ECO:0000313" key="4">
    <source>
        <dbReference type="Proteomes" id="UP000308652"/>
    </source>
</evidence>
<feature type="region of interest" description="Disordered" evidence="1">
    <location>
        <begin position="168"/>
        <end position="189"/>
    </location>
</feature>
<reference evidence="3 4" key="1">
    <citation type="journal article" date="2019" name="Nat. Ecol. Evol.">
        <title>Megaphylogeny resolves global patterns of mushroom evolution.</title>
        <authorList>
            <person name="Varga T."/>
            <person name="Krizsan K."/>
            <person name="Foldi C."/>
            <person name="Dima B."/>
            <person name="Sanchez-Garcia M."/>
            <person name="Sanchez-Ramirez S."/>
            <person name="Szollosi G.J."/>
            <person name="Szarkandi J.G."/>
            <person name="Papp V."/>
            <person name="Albert L."/>
            <person name="Andreopoulos W."/>
            <person name="Angelini C."/>
            <person name="Antonin V."/>
            <person name="Barry K.W."/>
            <person name="Bougher N.L."/>
            <person name="Buchanan P."/>
            <person name="Buyck B."/>
            <person name="Bense V."/>
            <person name="Catcheside P."/>
            <person name="Chovatia M."/>
            <person name="Cooper J."/>
            <person name="Damon W."/>
            <person name="Desjardin D."/>
            <person name="Finy P."/>
            <person name="Geml J."/>
            <person name="Haridas S."/>
            <person name="Hughes K."/>
            <person name="Justo A."/>
            <person name="Karasinski D."/>
            <person name="Kautmanova I."/>
            <person name="Kiss B."/>
            <person name="Kocsube S."/>
            <person name="Kotiranta H."/>
            <person name="LaButti K.M."/>
            <person name="Lechner B.E."/>
            <person name="Liimatainen K."/>
            <person name="Lipzen A."/>
            <person name="Lukacs Z."/>
            <person name="Mihaltcheva S."/>
            <person name="Morgado L.N."/>
            <person name="Niskanen T."/>
            <person name="Noordeloos M.E."/>
            <person name="Ohm R.A."/>
            <person name="Ortiz-Santana B."/>
            <person name="Ovrebo C."/>
            <person name="Racz N."/>
            <person name="Riley R."/>
            <person name="Savchenko A."/>
            <person name="Shiryaev A."/>
            <person name="Soop K."/>
            <person name="Spirin V."/>
            <person name="Szebenyi C."/>
            <person name="Tomsovsky M."/>
            <person name="Tulloss R.E."/>
            <person name="Uehling J."/>
            <person name="Grigoriev I.V."/>
            <person name="Vagvolgyi C."/>
            <person name="Papp T."/>
            <person name="Martin F.M."/>
            <person name="Miettinen O."/>
            <person name="Hibbett D.S."/>
            <person name="Nagy L.G."/>
        </authorList>
    </citation>
    <scope>NUCLEOTIDE SEQUENCE [LARGE SCALE GENOMIC DNA]</scope>
    <source>
        <strain evidence="3 4">CBS 166.37</strain>
    </source>
</reference>